<name>A0A423Y015_9ENTR</name>
<dbReference type="EMBL" id="PQJL01000006">
    <property type="protein sequence ID" value="ROW62610.1"/>
    <property type="molecule type" value="Genomic_DNA"/>
</dbReference>
<evidence type="ECO:0000313" key="2">
    <source>
        <dbReference type="EMBL" id="ROW62610.1"/>
    </source>
</evidence>
<dbReference type="Proteomes" id="UP000285793">
    <property type="component" value="Unassembled WGS sequence"/>
</dbReference>
<evidence type="ECO:0000313" key="4">
    <source>
        <dbReference type="Proteomes" id="UP000285793"/>
    </source>
</evidence>
<evidence type="ECO:0000313" key="3">
    <source>
        <dbReference type="Proteomes" id="UP000244731"/>
    </source>
</evidence>
<dbReference type="Proteomes" id="UP000244731">
    <property type="component" value="Unassembled WGS sequence"/>
</dbReference>
<accession>A0A423Y015</accession>
<proteinExistence type="predicted"/>
<reference evidence="2 4" key="2">
    <citation type="journal article" date="2018" name="Front. Microbiol.">
        <title>An Investigation of an Acute Gastroenteritis Outbreak: Cronobacter sakazakii, a Potential Cause of Food-Borne Illness.</title>
        <authorList>
            <person name="Yong W."/>
            <person name="Guo B."/>
            <person name="Shi X."/>
            <person name="Cheng T."/>
            <person name="Chen M."/>
            <person name="Jiang X."/>
            <person name="Ye Y."/>
            <person name="Wang J."/>
            <person name="Xie G."/>
            <person name="Ding J."/>
        </authorList>
    </citation>
    <scope>NUCLEOTIDE SEQUENCE [LARGE SCALE GENOMIC DNA]</scope>
    <source>
        <strain evidence="2 4">S1</strain>
    </source>
</reference>
<reference evidence="1 3" key="1">
    <citation type="submission" date="2016-12" db="EMBL/GenBank/DDBJ databases">
        <title>Analysis of the Molecular Diversity Among Cronobacter Species Isolated from Filth Flies Using a Pan Genomic DNA Microarray.</title>
        <authorList>
            <person name="Pava-Ripoll M."/>
            <person name="Tall B."/>
            <person name="Farber J."/>
            <person name="Fanning S."/>
            <person name="Lehner A."/>
            <person name="Stephan R."/>
            <person name="Pagotto F."/>
            <person name="Iverson C."/>
            <person name="Ziobro G."/>
            <person name="Miller A."/>
            <person name="Pearson R."/>
            <person name="Yan Q."/>
            <person name="Kim M."/>
            <person name="Jeong S."/>
            <person name="Park J."/>
            <person name="Jun S."/>
            <person name="Choi H."/>
            <person name="Chung T."/>
            <person name="Yoo Y."/>
            <person name="Park E."/>
            <person name="Hwang S."/>
            <person name="Lee B."/>
            <person name="Sathyamoorthy V."/>
            <person name="Carter L."/>
            <person name="Mammel M."/>
            <person name="Jackson S."/>
            <person name="Kothary M."/>
            <person name="Patel I."/>
            <person name="Grim C."/>
            <person name="Gopinath G."/>
            <person name="Gangiredla J."/>
            <person name="Chase H."/>
        </authorList>
    </citation>
    <scope>NUCLEOTIDE SEQUENCE [LARGE SCALE GENOMIC DNA]</scope>
    <source>
        <strain evidence="1 3">MOD1-Md25g</strain>
    </source>
</reference>
<dbReference type="GeneID" id="45717791"/>
<sequence>MAVANDSTAGVLLLTFLWKEKESSGVEPDKPTVFHVIALAERPLDNVLPFPVRRRGYKPLHTQRADEVIIARSVPVSVKVKINF</sequence>
<dbReference type="RefSeq" id="WP_014727948.1">
    <property type="nucleotide sequence ID" value="NC_023032.1"/>
</dbReference>
<organism evidence="2 4">
    <name type="scientific">Cronobacter malonaticus</name>
    <dbReference type="NCBI Taxonomy" id="413503"/>
    <lineage>
        <taxon>Bacteria</taxon>
        <taxon>Pseudomonadati</taxon>
        <taxon>Pseudomonadota</taxon>
        <taxon>Gammaproteobacteria</taxon>
        <taxon>Enterobacterales</taxon>
        <taxon>Enterobacteriaceae</taxon>
        <taxon>Cronobacter</taxon>
    </lineage>
</organism>
<protein>
    <submittedName>
        <fullName evidence="2">Uncharacterized protein</fullName>
    </submittedName>
</protein>
<gene>
    <name evidence="1" type="ORF">AUM46_15895</name>
    <name evidence="2" type="ORF">C3E80_08840</name>
</gene>
<comment type="caution">
    <text evidence="2">The sequence shown here is derived from an EMBL/GenBank/DDBJ whole genome shotgun (WGS) entry which is preliminary data.</text>
</comment>
<keyword evidence="3" id="KW-1185">Reference proteome</keyword>
<evidence type="ECO:0000313" key="1">
    <source>
        <dbReference type="EMBL" id="PUX03243.1"/>
    </source>
</evidence>
<dbReference type="EMBL" id="MSAC01000051">
    <property type="protein sequence ID" value="PUX03243.1"/>
    <property type="molecule type" value="Genomic_DNA"/>
</dbReference>
<dbReference type="AlphaFoldDB" id="A0A423Y015"/>